<dbReference type="eggNOG" id="ENOG5031NQ5">
    <property type="taxonomic scope" value="Bacteria"/>
</dbReference>
<comment type="caution">
    <text evidence="1">The sequence shown here is derived from an EMBL/GenBank/DDBJ whole genome shotgun (WGS) entry which is preliminary data.</text>
</comment>
<evidence type="ECO:0000313" key="1">
    <source>
        <dbReference type="EMBL" id="EAW30379.1"/>
    </source>
</evidence>
<dbReference type="AlphaFoldDB" id="A0YFG5"/>
<dbReference type="NCBIfam" id="NF033487">
    <property type="entry name" value="Lacal_2735_fam"/>
    <property type="match status" value="1"/>
</dbReference>
<reference evidence="1 2" key="1">
    <citation type="journal article" date="2010" name="J. Bacteriol.">
        <title>Genome sequence of the oligotrophic marine Gammaproteobacterium HTCC2143, isolated from the Oregon Coast.</title>
        <authorList>
            <person name="Oh H.M."/>
            <person name="Kang I."/>
            <person name="Ferriera S."/>
            <person name="Giovannoni S.J."/>
            <person name="Cho J.C."/>
        </authorList>
    </citation>
    <scope>NUCLEOTIDE SEQUENCE [LARGE SCALE GENOMIC DNA]</scope>
    <source>
        <strain evidence="1 2">HTCC2143</strain>
    </source>
</reference>
<dbReference type="InterPro" id="IPR045493">
    <property type="entry name" value="DUF6435"/>
</dbReference>
<name>A0YFG5_9GAMM</name>
<dbReference type="OrthoDB" id="292170at2"/>
<dbReference type="EMBL" id="AAVT01000008">
    <property type="protein sequence ID" value="EAW30379.1"/>
    <property type="molecule type" value="Genomic_DNA"/>
</dbReference>
<dbReference type="Proteomes" id="UP000004931">
    <property type="component" value="Unassembled WGS sequence"/>
</dbReference>
<gene>
    <name evidence="1" type="ORF">GP2143_09245</name>
</gene>
<evidence type="ECO:0008006" key="3">
    <source>
        <dbReference type="Google" id="ProtNLM"/>
    </source>
</evidence>
<keyword evidence="2" id="KW-1185">Reference proteome</keyword>
<evidence type="ECO:0000313" key="2">
    <source>
        <dbReference type="Proteomes" id="UP000004931"/>
    </source>
</evidence>
<proteinExistence type="predicted"/>
<sequence length="57" mass="6768">MFSFFKSDPTKKLKKDYLKKLEEAMQLQRSGKIREYSILTAEAEQLREKIEAIENSQ</sequence>
<dbReference type="STRING" id="247633.GP2143_09245"/>
<protein>
    <recommendedName>
        <fullName evidence="3">Lacal_2735 family protein</fullName>
    </recommendedName>
</protein>
<accession>A0YFG5</accession>
<organism evidence="1 2">
    <name type="scientific">marine gamma proteobacterium HTCC2143</name>
    <dbReference type="NCBI Taxonomy" id="247633"/>
    <lineage>
        <taxon>Bacteria</taxon>
        <taxon>Pseudomonadati</taxon>
        <taxon>Pseudomonadota</taxon>
        <taxon>Gammaproteobacteria</taxon>
        <taxon>Cellvibrionales</taxon>
        <taxon>Spongiibacteraceae</taxon>
        <taxon>BD1-7 clade</taxon>
    </lineage>
</organism>
<dbReference type="Pfam" id="PF20027">
    <property type="entry name" value="DUF6435"/>
    <property type="match status" value="1"/>
</dbReference>